<reference evidence="10" key="1">
    <citation type="journal article" date="2020" name="mSystems">
        <title>Genome- and Community-Level Interaction Insights into Carbon Utilization and Element Cycling Functions of Hydrothermarchaeota in Hydrothermal Sediment.</title>
        <authorList>
            <person name="Zhou Z."/>
            <person name="Liu Y."/>
            <person name="Xu W."/>
            <person name="Pan J."/>
            <person name="Luo Z.H."/>
            <person name="Li M."/>
        </authorList>
    </citation>
    <scope>NUCLEOTIDE SEQUENCE [LARGE SCALE GENOMIC DNA]</scope>
    <source>
        <strain evidence="10">SpSt-381</strain>
    </source>
</reference>
<evidence type="ECO:0000256" key="3">
    <source>
        <dbReference type="ARBA" id="ARBA00022553"/>
    </source>
</evidence>
<dbReference type="InterPro" id="IPR001789">
    <property type="entry name" value="Sig_transdc_resp-reg_receiver"/>
</dbReference>
<dbReference type="InterPro" id="IPR036097">
    <property type="entry name" value="HisK_dim/P_sf"/>
</dbReference>
<dbReference type="InterPro" id="IPR003661">
    <property type="entry name" value="HisK_dim/P_dom"/>
</dbReference>
<dbReference type="InterPro" id="IPR003594">
    <property type="entry name" value="HATPase_dom"/>
</dbReference>
<organism evidence="10">
    <name type="scientific">Eiseniibacteriota bacterium</name>
    <dbReference type="NCBI Taxonomy" id="2212470"/>
    <lineage>
        <taxon>Bacteria</taxon>
        <taxon>Candidatus Eiseniibacteriota</taxon>
    </lineage>
</organism>
<keyword evidence="6" id="KW-0472">Membrane</keyword>
<feature type="domain" description="Response regulatory" evidence="8">
    <location>
        <begin position="517"/>
        <end position="633"/>
    </location>
</feature>
<dbReference type="PRINTS" id="PR00344">
    <property type="entry name" value="BCTRLSENSOR"/>
</dbReference>
<dbReference type="EMBL" id="DSQF01000026">
    <property type="protein sequence ID" value="HGZ44319.1"/>
    <property type="molecule type" value="Genomic_DNA"/>
</dbReference>
<dbReference type="Gene3D" id="1.10.287.130">
    <property type="match status" value="1"/>
</dbReference>
<evidence type="ECO:0000313" key="10">
    <source>
        <dbReference type="EMBL" id="HGZ44319.1"/>
    </source>
</evidence>
<feature type="region of interest" description="Disordered" evidence="5">
    <location>
        <begin position="637"/>
        <end position="660"/>
    </location>
</feature>
<comment type="caution">
    <text evidence="10">The sequence shown here is derived from an EMBL/GenBank/DDBJ whole genome shotgun (WGS) entry which is preliminary data.</text>
</comment>
<feature type="transmembrane region" description="Helical" evidence="6">
    <location>
        <begin position="102"/>
        <end position="120"/>
    </location>
</feature>
<dbReference type="InterPro" id="IPR011006">
    <property type="entry name" value="CheY-like_superfamily"/>
</dbReference>
<evidence type="ECO:0000256" key="4">
    <source>
        <dbReference type="PROSITE-ProRule" id="PRU00169"/>
    </source>
</evidence>
<dbReference type="Gene3D" id="3.30.565.10">
    <property type="entry name" value="Histidine kinase-like ATPase, C-terminal domain"/>
    <property type="match status" value="1"/>
</dbReference>
<dbReference type="AlphaFoldDB" id="A0A832I3V1"/>
<comment type="catalytic activity">
    <reaction evidence="1">
        <text>ATP + protein L-histidine = ADP + protein N-phospho-L-histidine.</text>
        <dbReference type="EC" id="2.7.13.3"/>
    </reaction>
</comment>
<dbReference type="CDD" id="cd00082">
    <property type="entry name" value="HisKA"/>
    <property type="match status" value="1"/>
</dbReference>
<feature type="modified residue" description="4-aspartylphosphate" evidence="4">
    <location>
        <position position="568"/>
    </location>
</feature>
<keyword evidence="6" id="KW-1133">Transmembrane helix</keyword>
<name>A0A832I3V1_UNCEI</name>
<feature type="transmembrane region" description="Helical" evidence="6">
    <location>
        <begin position="65"/>
        <end position="82"/>
    </location>
</feature>
<dbReference type="Pfam" id="PF02518">
    <property type="entry name" value="HATPase_c"/>
    <property type="match status" value="1"/>
</dbReference>
<evidence type="ECO:0000256" key="2">
    <source>
        <dbReference type="ARBA" id="ARBA00012438"/>
    </source>
</evidence>
<dbReference type="CDD" id="cd00156">
    <property type="entry name" value="REC"/>
    <property type="match status" value="1"/>
</dbReference>
<dbReference type="PANTHER" id="PTHR43065:SF42">
    <property type="entry name" value="TWO-COMPONENT SENSOR PPRA"/>
    <property type="match status" value="1"/>
</dbReference>
<dbReference type="SUPFAM" id="SSF47384">
    <property type="entry name" value="Homodimeric domain of signal transducing histidine kinase"/>
    <property type="match status" value="1"/>
</dbReference>
<dbReference type="GO" id="GO:0000155">
    <property type="term" value="F:phosphorelay sensor kinase activity"/>
    <property type="evidence" value="ECO:0007669"/>
    <property type="project" value="InterPro"/>
</dbReference>
<dbReference type="SMART" id="SM00388">
    <property type="entry name" value="HisKA"/>
    <property type="match status" value="1"/>
</dbReference>
<gene>
    <name evidence="10" type="ORF">ENR23_13050</name>
</gene>
<dbReference type="Pfam" id="PF00512">
    <property type="entry name" value="HisKA"/>
    <property type="match status" value="1"/>
</dbReference>
<feature type="compositionally biased region" description="Low complexity" evidence="5">
    <location>
        <begin position="637"/>
        <end position="647"/>
    </location>
</feature>
<dbReference type="InterPro" id="IPR000014">
    <property type="entry name" value="PAS"/>
</dbReference>
<dbReference type="SUPFAM" id="SSF55785">
    <property type="entry name" value="PYP-like sensor domain (PAS domain)"/>
    <property type="match status" value="1"/>
</dbReference>
<feature type="domain" description="Histidine kinase" evidence="7">
    <location>
        <begin position="274"/>
        <end position="496"/>
    </location>
</feature>
<evidence type="ECO:0000256" key="6">
    <source>
        <dbReference type="SAM" id="Phobius"/>
    </source>
</evidence>
<dbReference type="PROSITE" id="PS50109">
    <property type="entry name" value="HIS_KIN"/>
    <property type="match status" value="1"/>
</dbReference>
<dbReference type="Gene3D" id="3.30.450.20">
    <property type="entry name" value="PAS domain"/>
    <property type="match status" value="1"/>
</dbReference>
<feature type="compositionally biased region" description="Low complexity" evidence="5">
    <location>
        <begin position="7"/>
        <end position="32"/>
    </location>
</feature>
<dbReference type="PROSITE" id="PS50110">
    <property type="entry name" value="RESPONSE_REGULATORY"/>
    <property type="match status" value="1"/>
</dbReference>
<proteinExistence type="predicted"/>
<keyword evidence="6" id="KW-0812">Transmembrane</keyword>
<dbReference type="InterPro" id="IPR035965">
    <property type="entry name" value="PAS-like_dom_sf"/>
</dbReference>
<evidence type="ECO:0000259" key="9">
    <source>
        <dbReference type="PROSITE" id="PS50112"/>
    </source>
</evidence>
<dbReference type="SUPFAM" id="SSF55874">
    <property type="entry name" value="ATPase domain of HSP90 chaperone/DNA topoisomerase II/histidine kinase"/>
    <property type="match status" value="1"/>
</dbReference>
<dbReference type="SUPFAM" id="SSF52172">
    <property type="entry name" value="CheY-like"/>
    <property type="match status" value="1"/>
</dbReference>
<dbReference type="InterPro" id="IPR005467">
    <property type="entry name" value="His_kinase_dom"/>
</dbReference>
<evidence type="ECO:0000256" key="1">
    <source>
        <dbReference type="ARBA" id="ARBA00000085"/>
    </source>
</evidence>
<feature type="domain" description="PAS" evidence="9">
    <location>
        <begin position="137"/>
        <end position="209"/>
    </location>
</feature>
<feature type="region of interest" description="Disordered" evidence="5">
    <location>
        <begin position="1"/>
        <end position="59"/>
    </location>
</feature>
<dbReference type="Gene3D" id="3.40.50.2300">
    <property type="match status" value="1"/>
</dbReference>
<dbReference type="EC" id="2.7.13.3" evidence="2"/>
<sequence>MPPETPPAAGEAASGAARTAPRRPPAAAGRARLPPRRPRLSGVAPGACRRDTSGLMRGPSSSLPALRVAAVYAVVSGLWIWLSDRVLALLVHDHATLSMIQTWKGLGFIGVTALLLFLALRAEFERRRQGEERVRRSEAHFRSIYDARLVGILFWHADGRILEANEAFLDMVGYTRDDVADGRLTWRSITPPDYEALDRAKLDEVLRTGTASPAEKEYLRKDGRRIPVLVGGTLIEGRAQHGISYVVDLSRTRQLEHQLRQAQKMEAVGQLAGGMAHDFNNILTAIQGYGELAFDSARDGEVRAALEEILKASRRASSLTQKLLAFSRRQVMEPRVLDLNEVVAGLTGMLQRLLGETVRLETRLAPDLGRVRADASQLEHVITNLAVNARDAMPGGGTLTIETFNAPPDDPRFADGGPVPPGAWVVLAVRDTGVGMDAATQARVFEPFFTTKERGRGTGLGLPMVYGIVSQSGGHVDVQSAPGEGAVFRVYLPRVADPAPAAHPARAAAPAPRGHEVVLLVEDEDAVRELVRTALTAQGYTVLPARGGDEALAIAARWTEPLDLVLADVVLPGMSGPALAARLRERQPGLPALYISGYESEMVAAEAELGPDDVLVSKPFTPAALAREVRALLDRAAAGEDAATPEALPRGPAPVERSET</sequence>
<dbReference type="CDD" id="cd00130">
    <property type="entry name" value="PAS"/>
    <property type="match status" value="1"/>
</dbReference>
<dbReference type="InterPro" id="IPR036890">
    <property type="entry name" value="HATPase_C_sf"/>
</dbReference>
<evidence type="ECO:0000259" key="7">
    <source>
        <dbReference type="PROSITE" id="PS50109"/>
    </source>
</evidence>
<dbReference type="PROSITE" id="PS50112">
    <property type="entry name" value="PAS"/>
    <property type="match status" value="1"/>
</dbReference>
<dbReference type="PANTHER" id="PTHR43065">
    <property type="entry name" value="SENSOR HISTIDINE KINASE"/>
    <property type="match status" value="1"/>
</dbReference>
<dbReference type="NCBIfam" id="TIGR00229">
    <property type="entry name" value="sensory_box"/>
    <property type="match status" value="1"/>
</dbReference>
<dbReference type="SMART" id="SM00091">
    <property type="entry name" value="PAS"/>
    <property type="match status" value="1"/>
</dbReference>
<keyword evidence="3 4" id="KW-0597">Phosphoprotein</keyword>
<dbReference type="SMART" id="SM00387">
    <property type="entry name" value="HATPase_c"/>
    <property type="match status" value="1"/>
</dbReference>
<dbReference type="Pfam" id="PF13426">
    <property type="entry name" value="PAS_9"/>
    <property type="match status" value="1"/>
</dbReference>
<protein>
    <recommendedName>
        <fullName evidence="2">histidine kinase</fullName>
        <ecNumber evidence="2">2.7.13.3</ecNumber>
    </recommendedName>
</protein>
<dbReference type="SMART" id="SM00448">
    <property type="entry name" value="REC"/>
    <property type="match status" value="1"/>
</dbReference>
<dbReference type="Pfam" id="PF00072">
    <property type="entry name" value="Response_reg"/>
    <property type="match status" value="1"/>
</dbReference>
<evidence type="ECO:0000259" key="8">
    <source>
        <dbReference type="PROSITE" id="PS50110"/>
    </source>
</evidence>
<accession>A0A832I3V1</accession>
<dbReference type="InterPro" id="IPR004358">
    <property type="entry name" value="Sig_transdc_His_kin-like_C"/>
</dbReference>
<evidence type="ECO:0000256" key="5">
    <source>
        <dbReference type="SAM" id="MobiDB-lite"/>
    </source>
</evidence>